<dbReference type="Proteomes" id="UP000186308">
    <property type="component" value="Unassembled WGS sequence"/>
</dbReference>
<evidence type="ECO:0000256" key="3">
    <source>
        <dbReference type="ARBA" id="ARBA00007739"/>
    </source>
</evidence>
<dbReference type="GO" id="GO:0008955">
    <property type="term" value="F:peptidoglycan glycosyltransferase activity"/>
    <property type="evidence" value="ECO:0007669"/>
    <property type="project" value="UniProtKB-EC"/>
</dbReference>
<dbReference type="InterPro" id="IPR023346">
    <property type="entry name" value="Lysozyme-like_dom_sf"/>
</dbReference>
<dbReference type="InterPro" id="IPR050396">
    <property type="entry name" value="Glycosyltr_51/Transpeptidase"/>
</dbReference>
<reference evidence="15 16" key="1">
    <citation type="submission" date="2017-01" db="EMBL/GenBank/DDBJ databases">
        <authorList>
            <person name="Varghese N."/>
            <person name="Submissions S."/>
        </authorList>
    </citation>
    <scope>NUCLEOTIDE SEQUENCE [LARGE SCALE GENOMIC DNA]</scope>
    <source>
        <strain evidence="15 16">ATCC 35905</strain>
    </source>
</reference>
<evidence type="ECO:0000256" key="5">
    <source>
        <dbReference type="ARBA" id="ARBA00022670"/>
    </source>
</evidence>
<dbReference type="PROSITE" id="PS00104">
    <property type="entry name" value="EPSP_SYNTHASE_1"/>
    <property type="match status" value="1"/>
</dbReference>
<dbReference type="PANTHER" id="PTHR32282:SF15">
    <property type="entry name" value="PENICILLIN-BINDING PROTEIN 1C"/>
    <property type="match status" value="1"/>
</dbReference>
<evidence type="ECO:0000256" key="7">
    <source>
        <dbReference type="ARBA" id="ARBA00022679"/>
    </source>
</evidence>
<evidence type="ECO:0000259" key="13">
    <source>
        <dbReference type="Pfam" id="PF00912"/>
    </source>
</evidence>
<keyword evidence="16" id="KW-1185">Reference proteome</keyword>
<evidence type="ECO:0000259" key="12">
    <source>
        <dbReference type="Pfam" id="PF00905"/>
    </source>
</evidence>
<dbReference type="InterPro" id="IPR011815">
    <property type="entry name" value="PBP_1c"/>
</dbReference>
<evidence type="ECO:0000256" key="11">
    <source>
        <dbReference type="ARBA" id="ARBA00049902"/>
    </source>
</evidence>
<accession>A0A8G2CJ98</accession>
<dbReference type="EMBL" id="FTNE01000005">
    <property type="protein sequence ID" value="SIQ47346.1"/>
    <property type="molecule type" value="Genomic_DNA"/>
</dbReference>
<protein>
    <recommendedName>
        <fullName evidence="10">peptidoglycan glycosyltransferase</fullName>
        <ecNumber evidence="10">2.4.99.28</ecNumber>
    </recommendedName>
</protein>
<name>A0A8G2CJ98_ACIRU</name>
<evidence type="ECO:0000259" key="14">
    <source>
        <dbReference type="Pfam" id="PF06832"/>
    </source>
</evidence>
<dbReference type="Pfam" id="PF06832">
    <property type="entry name" value="BiPBP_C"/>
    <property type="match status" value="1"/>
</dbReference>
<dbReference type="GO" id="GO:0008658">
    <property type="term" value="F:penicillin binding"/>
    <property type="evidence" value="ECO:0007669"/>
    <property type="project" value="InterPro"/>
</dbReference>
<evidence type="ECO:0000313" key="16">
    <source>
        <dbReference type="Proteomes" id="UP000186308"/>
    </source>
</evidence>
<dbReference type="InterPro" id="IPR001460">
    <property type="entry name" value="PCN-bd_Tpept"/>
</dbReference>
<dbReference type="InterPro" id="IPR036950">
    <property type="entry name" value="PBP_transglycosylase"/>
</dbReference>
<dbReference type="EC" id="2.4.99.28" evidence="10"/>
<dbReference type="UniPathway" id="UPA00219"/>
<dbReference type="Pfam" id="PF00905">
    <property type="entry name" value="Transpeptidase"/>
    <property type="match status" value="1"/>
</dbReference>
<dbReference type="GO" id="GO:0009252">
    <property type="term" value="P:peptidoglycan biosynthetic process"/>
    <property type="evidence" value="ECO:0007669"/>
    <property type="project" value="UniProtKB-UniPathway"/>
</dbReference>
<feature type="domain" description="Glycosyl transferase family 51" evidence="13">
    <location>
        <begin position="46"/>
        <end position="220"/>
    </location>
</feature>
<evidence type="ECO:0000256" key="10">
    <source>
        <dbReference type="ARBA" id="ARBA00044770"/>
    </source>
</evidence>
<keyword evidence="4" id="KW-0121">Carboxypeptidase</keyword>
<gene>
    <name evidence="15" type="ORF">SAMN05421828_10553</name>
</gene>
<dbReference type="InterPro" id="IPR023193">
    <property type="entry name" value="EPSP_synthase_CS"/>
</dbReference>
<keyword evidence="8" id="KW-0378">Hydrolase</keyword>
<evidence type="ECO:0000256" key="2">
    <source>
        <dbReference type="ARBA" id="ARBA00007090"/>
    </source>
</evidence>
<dbReference type="GO" id="GO:0030288">
    <property type="term" value="C:outer membrane-bounded periplasmic space"/>
    <property type="evidence" value="ECO:0007669"/>
    <property type="project" value="TreeGrafter"/>
</dbReference>
<evidence type="ECO:0000256" key="8">
    <source>
        <dbReference type="ARBA" id="ARBA00022801"/>
    </source>
</evidence>
<dbReference type="PANTHER" id="PTHR32282">
    <property type="entry name" value="BINDING PROTEIN TRANSPEPTIDASE, PUTATIVE-RELATED"/>
    <property type="match status" value="1"/>
</dbReference>
<feature type="domain" description="Penicillin-binding C-terminal" evidence="14">
    <location>
        <begin position="584"/>
        <end position="640"/>
    </location>
</feature>
<dbReference type="RefSeq" id="WP_029314636.1">
    <property type="nucleotide sequence ID" value="NZ_FTNE01000005.1"/>
</dbReference>
<keyword evidence="7" id="KW-0808">Transferase</keyword>
<evidence type="ECO:0000256" key="1">
    <source>
        <dbReference type="ARBA" id="ARBA00004752"/>
    </source>
</evidence>
<proteinExistence type="inferred from homology"/>
<dbReference type="InterPro" id="IPR001264">
    <property type="entry name" value="Glyco_trans_51"/>
</dbReference>
<dbReference type="SUPFAM" id="SSF53955">
    <property type="entry name" value="Lysozyme-like"/>
    <property type="match status" value="1"/>
</dbReference>
<dbReference type="InterPro" id="IPR009647">
    <property type="entry name" value="PBP_C"/>
</dbReference>
<comment type="catalytic activity">
    <reaction evidence="11">
        <text>[GlcNAc-(1-&gt;4)-Mur2Ac(oyl-L-Ala-gamma-D-Glu-L-Lys-D-Ala-D-Ala)](n)-di-trans,octa-cis-undecaprenyl diphosphate + beta-D-GlcNAc-(1-&gt;4)-Mur2Ac(oyl-L-Ala-gamma-D-Glu-L-Lys-D-Ala-D-Ala)-di-trans,octa-cis-undecaprenyl diphosphate = [GlcNAc-(1-&gt;4)-Mur2Ac(oyl-L-Ala-gamma-D-Glu-L-Lys-D-Ala-D-Ala)](n+1)-di-trans,octa-cis-undecaprenyl diphosphate + di-trans,octa-cis-undecaprenyl diphosphate + H(+)</text>
        <dbReference type="Rhea" id="RHEA:23708"/>
        <dbReference type="Rhea" id="RHEA-COMP:9602"/>
        <dbReference type="Rhea" id="RHEA-COMP:9603"/>
        <dbReference type="ChEBI" id="CHEBI:15378"/>
        <dbReference type="ChEBI" id="CHEBI:58405"/>
        <dbReference type="ChEBI" id="CHEBI:60033"/>
        <dbReference type="ChEBI" id="CHEBI:78435"/>
        <dbReference type="EC" id="2.4.99.28"/>
    </reaction>
</comment>
<evidence type="ECO:0000256" key="6">
    <source>
        <dbReference type="ARBA" id="ARBA00022676"/>
    </source>
</evidence>
<dbReference type="AlphaFoldDB" id="A0A8G2CJ98"/>
<dbReference type="SUPFAM" id="SSF56601">
    <property type="entry name" value="beta-lactamase/transpeptidase-like"/>
    <property type="match status" value="1"/>
</dbReference>
<dbReference type="Gene3D" id="1.10.3810.10">
    <property type="entry name" value="Biosynthetic peptidoglycan transglycosylase-like"/>
    <property type="match status" value="1"/>
</dbReference>
<dbReference type="GO" id="GO:0004180">
    <property type="term" value="F:carboxypeptidase activity"/>
    <property type="evidence" value="ECO:0007669"/>
    <property type="project" value="UniProtKB-KW"/>
</dbReference>
<dbReference type="NCBIfam" id="TIGR02073">
    <property type="entry name" value="PBP_1c"/>
    <property type="match status" value="1"/>
</dbReference>
<feature type="domain" description="Penicillin-binding protein transpeptidase" evidence="12">
    <location>
        <begin position="292"/>
        <end position="510"/>
    </location>
</feature>
<sequence>MRRRLGAVGLAGVVAIGLIFGLAWFRPPGLSRLLVQSRQSFGRHGHAIATFEDARGEWKLPSDAATVDPLLARMVIAVEDRHFYLDPGVDPLSILRASAQLLAARHVVSGASTLTMQVTRLLHPAPRTLAVKLDEAFHALALNEHYSKAAILGMWLSLAPFGGNLVGVEAASHAWFGHGPQRLSPAEAALLVALCRRPAALDPAVHPRAAMAARNRVLAAAAAAGVISGAALRHAEARAVPGRRHRFMVLAPQVTVHLPAGARTTIDGPLDAAIARFALGVMRGLGPHESLAIMVVDARTRAIRAIYAGDWGDARRAGFVDLTRAVRSPGSALKPFLYGLAFADGLAQPHGLLTDLPGRFGGYAPDDYTGRFKGAVTATTALRRSLNVPAVALMRAYGPQHFAAALAAAGVPLALPRGAAPSLPLALGGAGITMRRLMALYAGLATDGRVERLHVLAAEARRRRRLLSPAIAQEITGILTRPFPGGGPAGIAWKTGTSAGNRDNWAFGYDRDTVVGVWIGAPDGGALAGQFALAALPVLADVFGFLPAAPLALPRSSTPPVLAEAKPALPFALLAPAPKLVLPAGDPVDLRAMGGARPLRFMIDDRLIASIPALRSAEWQPPGPGFYRLTIMDATGRTITGTVHVR</sequence>
<comment type="similarity">
    <text evidence="3">In the N-terminal section; belongs to the glycosyltransferase 51 family.</text>
</comment>
<keyword evidence="9" id="KW-0511">Multifunctional enzyme</keyword>
<dbReference type="Pfam" id="PF00912">
    <property type="entry name" value="Transgly"/>
    <property type="match status" value="1"/>
</dbReference>
<keyword evidence="5" id="KW-0645">Protease</keyword>
<dbReference type="InterPro" id="IPR012338">
    <property type="entry name" value="Beta-lactam/transpept-like"/>
</dbReference>
<organism evidence="15 16">
    <name type="scientific">Acidiphilium rubrum</name>
    <dbReference type="NCBI Taxonomy" id="526"/>
    <lineage>
        <taxon>Bacteria</taxon>
        <taxon>Pseudomonadati</taxon>
        <taxon>Pseudomonadota</taxon>
        <taxon>Alphaproteobacteria</taxon>
        <taxon>Acetobacterales</taxon>
        <taxon>Acidocellaceae</taxon>
        <taxon>Acidiphilium</taxon>
    </lineage>
</organism>
<evidence type="ECO:0000256" key="4">
    <source>
        <dbReference type="ARBA" id="ARBA00022645"/>
    </source>
</evidence>
<evidence type="ECO:0000256" key="9">
    <source>
        <dbReference type="ARBA" id="ARBA00023268"/>
    </source>
</evidence>
<dbReference type="GO" id="GO:0006508">
    <property type="term" value="P:proteolysis"/>
    <property type="evidence" value="ECO:0007669"/>
    <property type="project" value="UniProtKB-KW"/>
</dbReference>
<dbReference type="Gene3D" id="3.40.710.10">
    <property type="entry name" value="DD-peptidase/beta-lactamase superfamily"/>
    <property type="match status" value="1"/>
</dbReference>
<comment type="caution">
    <text evidence="15">The sequence shown here is derived from an EMBL/GenBank/DDBJ whole genome shotgun (WGS) entry which is preliminary data.</text>
</comment>
<evidence type="ECO:0000313" key="15">
    <source>
        <dbReference type="EMBL" id="SIQ47346.1"/>
    </source>
</evidence>
<keyword evidence="6" id="KW-0328">Glycosyltransferase</keyword>
<comment type="similarity">
    <text evidence="2">In the C-terminal section; belongs to the transpeptidase family.</text>
</comment>
<comment type="pathway">
    <text evidence="1">Cell wall biogenesis; peptidoglycan biosynthesis.</text>
</comment>